<sequence>MQSRVVHASTRPREAIEIMFDYELTNSPGKSIIGLQVILPPGGWTPPHRHGGAHVVAIIQEGEMLSGMNDNPAKVYKTGQTFRELPGCHHTVADNNSNEDPCKFMVIVVIDTDVVKKGGYEALTVLDEGW</sequence>
<proteinExistence type="predicted"/>
<dbReference type="EMBL" id="JAGMUV010000023">
    <property type="protein sequence ID" value="KAH7123099.1"/>
    <property type="molecule type" value="Genomic_DNA"/>
</dbReference>
<accession>A0A9P9DP60</accession>
<dbReference type="Pfam" id="PF07883">
    <property type="entry name" value="Cupin_2"/>
    <property type="match status" value="1"/>
</dbReference>
<evidence type="ECO:0000313" key="2">
    <source>
        <dbReference type="EMBL" id="KAH7123099.1"/>
    </source>
</evidence>
<dbReference type="CDD" id="cd02234">
    <property type="entry name" value="cupin_BLR7677-like"/>
    <property type="match status" value="1"/>
</dbReference>
<name>A0A9P9DP60_9HYPO</name>
<dbReference type="PANTHER" id="PTHR38599">
    <property type="entry name" value="CUPIN DOMAIN PROTEIN (AFU_ORTHOLOGUE AFUA_3G13620)"/>
    <property type="match status" value="1"/>
</dbReference>
<dbReference type="InterPro" id="IPR014710">
    <property type="entry name" value="RmlC-like_jellyroll"/>
</dbReference>
<dbReference type="SUPFAM" id="SSF51182">
    <property type="entry name" value="RmlC-like cupins"/>
    <property type="match status" value="1"/>
</dbReference>
<evidence type="ECO:0000259" key="1">
    <source>
        <dbReference type="Pfam" id="PF07883"/>
    </source>
</evidence>
<dbReference type="InterPro" id="IPR011051">
    <property type="entry name" value="RmlC_Cupin_sf"/>
</dbReference>
<dbReference type="Gene3D" id="2.60.120.10">
    <property type="entry name" value="Jelly Rolls"/>
    <property type="match status" value="1"/>
</dbReference>
<gene>
    <name evidence="2" type="ORF">EDB81DRAFT_890797</name>
</gene>
<reference evidence="2" key="1">
    <citation type="journal article" date="2021" name="Nat. Commun.">
        <title>Genetic determinants of endophytism in the Arabidopsis root mycobiome.</title>
        <authorList>
            <person name="Mesny F."/>
            <person name="Miyauchi S."/>
            <person name="Thiergart T."/>
            <person name="Pickel B."/>
            <person name="Atanasova L."/>
            <person name="Karlsson M."/>
            <person name="Huettel B."/>
            <person name="Barry K.W."/>
            <person name="Haridas S."/>
            <person name="Chen C."/>
            <person name="Bauer D."/>
            <person name="Andreopoulos W."/>
            <person name="Pangilinan J."/>
            <person name="LaButti K."/>
            <person name="Riley R."/>
            <person name="Lipzen A."/>
            <person name="Clum A."/>
            <person name="Drula E."/>
            <person name="Henrissat B."/>
            <person name="Kohler A."/>
            <person name="Grigoriev I.V."/>
            <person name="Martin F.M."/>
            <person name="Hacquard S."/>
        </authorList>
    </citation>
    <scope>NUCLEOTIDE SEQUENCE</scope>
    <source>
        <strain evidence="2">MPI-CAGE-AT-0147</strain>
    </source>
</reference>
<dbReference type="InterPro" id="IPR013096">
    <property type="entry name" value="Cupin_2"/>
</dbReference>
<evidence type="ECO:0000313" key="3">
    <source>
        <dbReference type="Proteomes" id="UP000738349"/>
    </source>
</evidence>
<organism evidence="2 3">
    <name type="scientific">Dactylonectria macrodidyma</name>
    <dbReference type="NCBI Taxonomy" id="307937"/>
    <lineage>
        <taxon>Eukaryota</taxon>
        <taxon>Fungi</taxon>
        <taxon>Dikarya</taxon>
        <taxon>Ascomycota</taxon>
        <taxon>Pezizomycotina</taxon>
        <taxon>Sordariomycetes</taxon>
        <taxon>Hypocreomycetidae</taxon>
        <taxon>Hypocreales</taxon>
        <taxon>Nectriaceae</taxon>
        <taxon>Dactylonectria</taxon>
    </lineage>
</organism>
<dbReference type="Proteomes" id="UP000738349">
    <property type="component" value="Unassembled WGS sequence"/>
</dbReference>
<dbReference type="AlphaFoldDB" id="A0A9P9DP60"/>
<dbReference type="PANTHER" id="PTHR38599:SF1">
    <property type="entry name" value="CUPIN DOMAIN PROTEIN (AFU_ORTHOLOGUE AFUA_3G13620)"/>
    <property type="match status" value="1"/>
</dbReference>
<keyword evidence="3" id="KW-1185">Reference proteome</keyword>
<feature type="domain" description="Cupin type-2" evidence="1">
    <location>
        <begin position="37"/>
        <end position="108"/>
    </location>
</feature>
<dbReference type="OrthoDB" id="5793281at2759"/>
<comment type="caution">
    <text evidence="2">The sequence shown here is derived from an EMBL/GenBank/DDBJ whole genome shotgun (WGS) entry which is preliminary data.</text>
</comment>
<protein>
    <recommendedName>
        <fullName evidence="1">Cupin type-2 domain-containing protein</fullName>
    </recommendedName>
</protein>